<name>A0A9X1MG62_9MICC</name>
<dbReference type="Pfam" id="PF00171">
    <property type="entry name" value="Aldedh"/>
    <property type="match status" value="1"/>
</dbReference>
<dbReference type="InterPro" id="IPR016161">
    <property type="entry name" value="Ald_DH/histidinol_DH"/>
</dbReference>
<dbReference type="RefSeq" id="WP_227896185.1">
    <property type="nucleotide sequence ID" value="NZ_CP099466.1"/>
</dbReference>
<dbReference type="PROSITE" id="PS00070">
    <property type="entry name" value="ALDEHYDE_DEHYDR_CYS"/>
    <property type="match status" value="1"/>
</dbReference>
<dbReference type="AlphaFoldDB" id="A0A9X1MG62"/>
<dbReference type="InterPro" id="IPR016160">
    <property type="entry name" value="Ald_DH_CS_CYS"/>
</dbReference>
<dbReference type="EMBL" id="JAJFZV010000011">
    <property type="protein sequence ID" value="MCC3298312.1"/>
    <property type="molecule type" value="Genomic_DNA"/>
</dbReference>
<sequence length="493" mass="52393">MTTPNPAASGWIPAKQFIAGQWSEGRSSKTMPDTNPYTGEELLSLRLASIEDLNDAYESARDAQPRWAATPPAERRRILERASDILTERRDEIAAWLAAESGSTAVKAAIEIDSAIAITRESASFPHRVHGQILDSDIPGKEDRVYRGPLGVVGVISPWNFPLHLSQRSVAPALALGNAVVLKPASDTPVTGGLLIAKVFEEAGLPAGVLSVVAGAGSEIGNAFVEHPVPSLISFTGSTAVGKNVGALAASGEHLKHTALELGGNGPFVLLADADVDQAVRAAVMGKFLHQGQICMAINRIILEDPVHDQFVEKFTEHVRGLPAGDPSDPTTVIGPIINAKQLEGLEEKIRTAKEEGAEAVLEGSTDGQVLTPWIFTGVSQDMELAREEIFGPIAGIQRARDAAHALELANATPQGLSGAVFTGSAEGGLQFARKLQVGMAHVNDMPVHDEVHVAFGGVKNSGLGRFNGEWAIDEFTQDQTVTLQHEPRQYPF</sequence>
<feature type="domain" description="Aldehyde dehydrogenase" evidence="4">
    <location>
        <begin position="22"/>
        <end position="482"/>
    </location>
</feature>
<evidence type="ECO:0000256" key="2">
    <source>
        <dbReference type="ARBA" id="ARBA00023002"/>
    </source>
</evidence>
<evidence type="ECO:0000256" key="3">
    <source>
        <dbReference type="ARBA" id="ARBA00023027"/>
    </source>
</evidence>
<keyword evidence="6" id="KW-1185">Reference proteome</keyword>
<dbReference type="FunFam" id="3.40.605.10:FF:000007">
    <property type="entry name" value="NAD/NADP-dependent betaine aldehyde dehydrogenase"/>
    <property type="match status" value="1"/>
</dbReference>
<dbReference type="GO" id="GO:0016620">
    <property type="term" value="F:oxidoreductase activity, acting on the aldehyde or oxo group of donors, NAD or NADP as acceptor"/>
    <property type="evidence" value="ECO:0007669"/>
    <property type="project" value="InterPro"/>
</dbReference>
<dbReference type="InterPro" id="IPR015590">
    <property type="entry name" value="Aldehyde_DH_dom"/>
</dbReference>
<dbReference type="SUPFAM" id="SSF53720">
    <property type="entry name" value="ALDH-like"/>
    <property type="match status" value="1"/>
</dbReference>
<proteinExistence type="inferred from homology"/>
<dbReference type="InterPro" id="IPR016162">
    <property type="entry name" value="Ald_DH_N"/>
</dbReference>
<comment type="similarity">
    <text evidence="1">Belongs to the aldehyde dehydrogenase family.</text>
</comment>
<gene>
    <name evidence="5" type="ORF">LJ757_10905</name>
</gene>
<protein>
    <submittedName>
        <fullName evidence="5">Aldehyde dehydrogenase family protein</fullName>
    </submittedName>
</protein>
<comment type="caution">
    <text evidence="5">The sequence shown here is derived from an EMBL/GenBank/DDBJ whole genome shotgun (WGS) entry which is preliminary data.</text>
</comment>
<dbReference type="PANTHER" id="PTHR42986:SF1">
    <property type="entry name" value="BENZALDEHYDE DEHYDROGENASE YFMT"/>
    <property type="match status" value="1"/>
</dbReference>
<accession>A0A9X1MG62</accession>
<reference evidence="5" key="1">
    <citation type="submission" date="2021-10" db="EMBL/GenBank/DDBJ databases">
        <title>Novel species in genus Arthrobacter.</title>
        <authorList>
            <person name="Liu Y."/>
        </authorList>
    </citation>
    <scope>NUCLEOTIDE SEQUENCE</scope>
    <source>
        <strain evidence="5">Zg-Y453</strain>
    </source>
</reference>
<dbReference type="Gene3D" id="3.40.309.10">
    <property type="entry name" value="Aldehyde Dehydrogenase, Chain A, domain 2"/>
    <property type="match status" value="1"/>
</dbReference>
<evidence type="ECO:0000256" key="1">
    <source>
        <dbReference type="ARBA" id="ARBA00009986"/>
    </source>
</evidence>
<dbReference type="InterPro" id="IPR016163">
    <property type="entry name" value="Ald_DH_C"/>
</dbReference>
<keyword evidence="3" id="KW-0520">NAD</keyword>
<dbReference type="PANTHER" id="PTHR42986">
    <property type="entry name" value="BENZALDEHYDE DEHYDROGENASE YFMT"/>
    <property type="match status" value="1"/>
</dbReference>
<keyword evidence="2" id="KW-0560">Oxidoreductase</keyword>
<organism evidence="5 6">
    <name type="scientific">Arthrobacter caoxuetaonis</name>
    <dbReference type="NCBI Taxonomy" id="2886935"/>
    <lineage>
        <taxon>Bacteria</taxon>
        <taxon>Bacillati</taxon>
        <taxon>Actinomycetota</taxon>
        <taxon>Actinomycetes</taxon>
        <taxon>Micrococcales</taxon>
        <taxon>Micrococcaceae</taxon>
        <taxon>Arthrobacter</taxon>
    </lineage>
</organism>
<evidence type="ECO:0000259" key="4">
    <source>
        <dbReference type="Pfam" id="PF00171"/>
    </source>
</evidence>
<dbReference type="Proteomes" id="UP001139158">
    <property type="component" value="Unassembled WGS sequence"/>
</dbReference>
<dbReference type="Gene3D" id="3.40.605.10">
    <property type="entry name" value="Aldehyde Dehydrogenase, Chain A, domain 1"/>
    <property type="match status" value="1"/>
</dbReference>
<evidence type="ECO:0000313" key="6">
    <source>
        <dbReference type="Proteomes" id="UP001139158"/>
    </source>
</evidence>
<evidence type="ECO:0000313" key="5">
    <source>
        <dbReference type="EMBL" id="MCC3298312.1"/>
    </source>
</evidence>
<dbReference type="CDD" id="cd07151">
    <property type="entry name" value="ALDH_HBenzADH"/>
    <property type="match status" value="1"/>
</dbReference>